<evidence type="ECO:0000313" key="1">
    <source>
        <dbReference type="EMBL" id="ARJ25100.1"/>
    </source>
</evidence>
<dbReference type="AlphaFoldDB" id="A0A1W6AH10"/>
<proteinExistence type="predicted"/>
<protein>
    <submittedName>
        <fullName evidence="1">Bacteriocin-protection protein</fullName>
    </submittedName>
</protein>
<accession>A0A1W6AH10</accession>
<organism evidence="1 2">
    <name type="scientific">Bacillus mycoides</name>
    <dbReference type="NCBI Taxonomy" id="1405"/>
    <lineage>
        <taxon>Bacteria</taxon>
        <taxon>Bacillati</taxon>
        <taxon>Bacillota</taxon>
        <taxon>Bacilli</taxon>
        <taxon>Bacillales</taxon>
        <taxon>Bacillaceae</taxon>
        <taxon>Bacillus</taxon>
        <taxon>Bacillus cereus group</taxon>
    </lineage>
</organism>
<name>A0A1W6AH10_BACMY</name>
<evidence type="ECO:0000313" key="2">
    <source>
        <dbReference type="Proteomes" id="UP000192932"/>
    </source>
</evidence>
<sequence length="185" mass="22058">MSEALFFINQTEFIDWLDIHHQTASEIWVVFSKKKTNKASLTWSESVDCALSFGWIDGIRKTVDEDSYKIRFTPRKSNSLWSKVNVQKVHKLIELNQMKPEGLTIFNQRNDQTGYSSANRNVTLIKEYEDEIKKNQNSWKFFNQLPDSYKRDSIWWVMSAKKEETRLRRLNRLIDSWKEGDMLRP</sequence>
<dbReference type="Pfam" id="PF13376">
    <property type="entry name" value="OmdA"/>
    <property type="match status" value="1"/>
</dbReference>
<gene>
    <name evidence="1" type="ORF">B7492_10695</name>
</gene>
<dbReference type="EMBL" id="CP020743">
    <property type="protein sequence ID" value="ARJ25100.1"/>
    <property type="molecule type" value="Genomic_DNA"/>
</dbReference>
<reference evidence="1 2" key="1">
    <citation type="submission" date="2017-04" db="EMBL/GenBank/DDBJ databases">
        <title>The Characteristic of a Fine Plant Growth-Promoting Rhizobacteria Bacillus mycoides Gnyt1 and its Whole Genome Sequencing Analysis.</title>
        <authorList>
            <person name="Li J.H."/>
            <person name="Yao T."/>
        </authorList>
    </citation>
    <scope>NUCLEOTIDE SEQUENCE [LARGE SCALE GENOMIC DNA]</scope>
    <source>
        <strain evidence="1 2">Gnyt1</strain>
    </source>
</reference>
<dbReference type="Proteomes" id="UP000192932">
    <property type="component" value="Chromosome"/>
</dbReference>